<reference evidence="1" key="2">
    <citation type="submission" date="2006-01" db="EMBL/GenBank/DDBJ databases">
        <authorList>
            <person name="Genoscope"/>
        </authorList>
    </citation>
    <scope>NUCLEOTIDE SEQUENCE</scope>
</reference>
<protein>
    <submittedName>
        <fullName evidence="1">Uncharacterized protein</fullName>
    </submittedName>
</protein>
<accession>Q1PVT7</accession>
<organism evidence="1">
    <name type="scientific">Kuenenia stuttgartiensis</name>
    <dbReference type="NCBI Taxonomy" id="174633"/>
    <lineage>
        <taxon>Bacteria</taxon>
        <taxon>Pseudomonadati</taxon>
        <taxon>Planctomycetota</taxon>
        <taxon>Candidatus Brocadiia</taxon>
        <taxon>Candidatus Brocadiales</taxon>
        <taxon>Candidatus Brocadiaceae</taxon>
        <taxon>Candidatus Kuenenia</taxon>
    </lineage>
</organism>
<reference evidence="1" key="1">
    <citation type="journal article" date="2006" name="Nature">
        <title>Deciphering the evolution and metabolism of an anammox bacterium from a community genome.</title>
        <authorList>
            <person name="Strous M."/>
            <person name="Pelletier E."/>
            <person name="Mangenot S."/>
            <person name="Rattei T."/>
            <person name="Lehner A."/>
            <person name="Taylor M.W."/>
            <person name="Horn M."/>
            <person name="Daims H."/>
            <person name="Bartol-Mavel D."/>
            <person name="Wincker P."/>
            <person name="Barbe V."/>
            <person name="Fonknechten N."/>
            <person name="Vallenet D."/>
            <person name="Segurens B."/>
            <person name="Schenowitz-Truong C."/>
            <person name="Medigue C."/>
            <person name="Collingro A."/>
            <person name="Snel B."/>
            <person name="Dutilh B.E."/>
            <person name="OpDenCamp H.J.M."/>
            <person name="vanDerDrift C."/>
            <person name="Cirpus I."/>
            <person name="vanDePas-Schoonen K.T."/>
            <person name="Harhangi H.R."/>
            <person name="vanNiftrik L."/>
            <person name="Schmid M."/>
            <person name="Keltjens J."/>
            <person name="vanDeVossenberg J."/>
            <person name="Kartal B."/>
            <person name="Meier H."/>
            <person name="Frishman D."/>
            <person name="Huynen M.A."/>
            <person name="Mewes H."/>
            <person name="Weissenbach J."/>
            <person name="Jetten M.S.M."/>
            <person name="Wagner M."/>
            <person name="LePaslier D."/>
        </authorList>
    </citation>
    <scope>NUCLEOTIDE SEQUENCE</scope>
</reference>
<sequence>MSLLNQFLNFPSLDEWFLSMEMKIYEKRFMRITESFIVLKENLLRLLPFVMAQGFWEMYCNRRRNLI</sequence>
<evidence type="ECO:0000313" key="1">
    <source>
        <dbReference type="EMBL" id="CAJ71335.1"/>
    </source>
</evidence>
<proteinExistence type="predicted"/>
<gene>
    <name evidence="1" type="ORF">kustc0590</name>
</gene>
<dbReference type="EMBL" id="CT573073">
    <property type="protein sequence ID" value="CAJ71335.1"/>
    <property type="molecule type" value="Genomic_DNA"/>
</dbReference>
<dbReference type="AlphaFoldDB" id="Q1PVT7"/>
<name>Q1PVT7_KUEST</name>